<evidence type="ECO:0000259" key="7">
    <source>
        <dbReference type="PROSITE" id="PS50850"/>
    </source>
</evidence>
<dbReference type="AlphaFoldDB" id="A0A2A5JF35"/>
<dbReference type="PANTHER" id="PTHR23508">
    <property type="entry name" value="CARBOXYLIC ACID TRANSPORTER PROTEIN HOMOLOG"/>
    <property type="match status" value="1"/>
</dbReference>
<protein>
    <submittedName>
        <fullName evidence="8">MFS transporter</fullName>
    </submittedName>
</protein>
<comment type="caution">
    <text evidence="8">The sequence shown here is derived from an EMBL/GenBank/DDBJ whole genome shotgun (WGS) entry which is preliminary data.</text>
</comment>
<feature type="transmembrane region" description="Helical" evidence="6">
    <location>
        <begin position="290"/>
        <end position="308"/>
    </location>
</feature>
<feature type="region of interest" description="Disordered" evidence="5">
    <location>
        <begin position="439"/>
        <end position="461"/>
    </location>
</feature>
<feature type="transmembrane region" description="Helical" evidence="6">
    <location>
        <begin position="251"/>
        <end position="270"/>
    </location>
</feature>
<evidence type="ECO:0000313" key="8">
    <source>
        <dbReference type="EMBL" id="PCK27976.1"/>
    </source>
</evidence>
<dbReference type="PROSITE" id="PS50850">
    <property type="entry name" value="MFS"/>
    <property type="match status" value="1"/>
</dbReference>
<evidence type="ECO:0000256" key="3">
    <source>
        <dbReference type="ARBA" id="ARBA00022989"/>
    </source>
</evidence>
<feature type="compositionally biased region" description="Basic and acidic residues" evidence="5">
    <location>
        <begin position="442"/>
        <end position="453"/>
    </location>
</feature>
<feature type="transmembrane region" description="Helical" evidence="6">
    <location>
        <begin position="409"/>
        <end position="428"/>
    </location>
</feature>
<feature type="transmembrane region" description="Helical" evidence="6">
    <location>
        <begin position="18"/>
        <end position="42"/>
    </location>
</feature>
<dbReference type="GO" id="GO:0046943">
    <property type="term" value="F:carboxylic acid transmembrane transporter activity"/>
    <property type="evidence" value="ECO:0007669"/>
    <property type="project" value="TreeGrafter"/>
</dbReference>
<dbReference type="Gene3D" id="1.20.1250.20">
    <property type="entry name" value="MFS general substrate transporter like domains"/>
    <property type="match status" value="1"/>
</dbReference>
<organism evidence="8 9">
    <name type="scientific">Rhodococcus qingshengii</name>
    <dbReference type="NCBI Taxonomy" id="334542"/>
    <lineage>
        <taxon>Bacteria</taxon>
        <taxon>Bacillati</taxon>
        <taxon>Actinomycetota</taxon>
        <taxon>Actinomycetes</taxon>
        <taxon>Mycobacteriales</taxon>
        <taxon>Nocardiaceae</taxon>
        <taxon>Rhodococcus</taxon>
        <taxon>Rhodococcus erythropolis group</taxon>
    </lineage>
</organism>
<evidence type="ECO:0000256" key="4">
    <source>
        <dbReference type="ARBA" id="ARBA00023136"/>
    </source>
</evidence>
<dbReference type="InterPro" id="IPR011701">
    <property type="entry name" value="MFS"/>
</dbReference>
<proteinExistence type="predicted"/>
<reference evidence="8 9" key="1">
    <citation type="submission" date="2017-07" db="EMBL/GenBank/DDBJ databases">
        <title>Draft sequence of Rhodococcus enclensis 23b-28.</title>
        <authorList>
            <person name="Besaury L."/>
            <person name="Sancelme M."/>
            <person name="Amato P."/>
            <person name="Lallement A."/>
            <person name="Delort A.-M."/>
        </authorList>
    </citation>
    <scope>NUCLEOTIDE SEQUENCE [LARGE SCALE GENOMIC DNA]</scope>
    <source>
        <strain evidence="8 9">23b-28</strain>
    </source>
</reference>
<feature type="transmembrane region" description="Helical" evidence="6">
    <location>
        <begin position="177"/>
        <end position="197"/>
    </location>
</feature>
<keyword evidence="4 6" id="KW-0472">Membrane</keyword>
<feature type="transmembrane region" description="Helical" evidence="6">
    <location>
        <begin position="320"/>
        <end position="339"/>
    </location>
</feature>
<dbReference type="EMBL" id="NOVD01000003">
    <property type="protein sequence ID" value="PCK27976.1"/>
    <property type="molecule type" value="Genomic_DNA"/>
</dbReference>
<feature type="transmembrane region" description="Helical" evidence="6">
    <location>
        <begin position="345"/>
        <end position="366"/>
    </location>
</feature>
<feature type="domain" description="Major facilitator superfamily (MFS) profile" evidence="7">
    <location>
        <begin position="21"/>
        <end position="433"/>
    </location>
</feature>
<dbReference type="Pfam" id="PF07690">
    <property type="entry name" value="MFS_1"/>
    <property type="match status" value="1"/>
</dbReference>
<keyword evidence="3 6" id="KW-1133">Transmembrane helix</keyword>
<comment type="subcellular location">
    <subcellularLocation>
        <location evidence="1">Cell membrane</location>
        <topology evidence="1">Multi-pass membrane protein</topology>
    </subcellularLocation>
</comment>
<gene>
    <name evidence="8" type="ORF">CHR55_05905</name>
</gene>
<feature type="transmembrane region" description="Helical" evidence="6">
    <location>
        <begin position="148"/>
        <end position="171"/>
    </location>
</feature>
<dbReference type="GO" id="GO:0005886">
    <property type="term" value="C:plasma membrane"/>
    <property type="evidence" value="ECO:0007669"/>
    <property type="project" value="UniProtKB-SubCell"/>
</dbReference>
<sequence length="461" mass="47703">MSSIERGSWASARHRSSVLWVVTIAAIAILFDGYDLVVYGTILPVLMDDPSHIGTLTASQAGALGSYALVGVMVGALTCGAIGDHFGRRKMMLVNIIWFSVGMALAAFATSITTFGLLRFFTGIGVGGLVATAGAMIAEFAPPGRRNLFNAIVYSGVPAGGVMASVLAIVLRDSIGWRGLFLVGALPLVFLFPLAWFKLPESPAWLIARGRVDEARAISSKTGIPLPAGTDRPNDAVAEKVGFRALASRQYVWGTALLGLMSFAGLLLTYGLNTWLPKIMENAGYNAKGSLSFLLVLNGGAIIGGLLASKIADVTGPQRVVATTFGLAALALLLFTFGFPLPVLLASVAIAGVGTIGTQVLIYGFVSNYYSTAARAAGVAWCAGFGRLGGIFGPLIGGSLISAGISSESAFYVFAGIAVIGAIVTFFVPKQAPDLGATALRSDGDRAEKETRGEPGVTVVG</sequence>
<dbReference type="RefSeq" id="WP_047271892.1">
    <property type="nucleotide sequence ID" value="NZ_CP147921.1"/>
</dbReference>
<dbReference type="Proteomes" id="UP000230886">
    <property type="component" value="Unassembled WGS sequence"/>
</dbReference>
<feature type="transmembrane region" description="Helical" evidence="6">
    <location>
        <begin position="378"/>
        <end position="403"/>
    </location>
</feature>
<dbReference type="PANTHER" id="PTHR23508:SF10">
    <property type="entry name" value="CARBOXYLIC ACID TRANSPORTER PROTEIN HOMOLOG"/>
    <property type="match status" value="1"/>
</dbReference>
<dbReference type="CDD" id="cd17365">
    <property type="entry name" value="MFS_PcaK_like"/>
    <property type="match status" value="1"/>
</dbReference>
<evidence type="ECO:0000256" key="6">
    <source>
        <dbReference type="SAM" id="Phobius"/>
    </source>
</evidence>
<keyword evidence="2 6" id="KW-0812">Transmembrane</keyword>
<feature type="transmembrane region" description="Helical" evidence="6">
    <location>
        <begin position="62"/>
        <end position="82"/>
    </location>
</feature>
<accession>A0A2A5JF35</accession>
<evidence type="ECO:0000256" key="2">
    <source>
        <dbReference type="ARBA" id="ARBA00022692"/>
    </source>
</evidence>
<name>A0A2A5JF35_RHOSG</name>
<dbReference type="SUPFAM" id="SSF103473">
    <property type="entry name" value="MFS general substrate transporter"/>
    <property type="match status" value="1"/>
</dbReference>
<evidence type="ECO:0000256" key="1">
    <source>
        <dbReference type="ARBA" id="ARBA00004651"/>
    </source>
</evidence>
<dbReference type="InterPro" id="IPR020846">
    <property type="entry name" value="MFS_dom"/>
</dbReference>
<evidence type="ECO:0000313" key="9">
    <source>
        <dbReference type="Proteomes" id="UP000230886"/>
    </source>
</evidence>
<dbReference type="InterPro" id="IPR036259">
    <property type="entry name" value="MFS_trans_sf"/>
</dbReference>
<evidence type="ECO:0000256" key="5">
    <source>
        <dbReference type="SAM" id="MobiDB-lite"/>
    </source>
</evidence>
<feature type="transmembrane region" description="Helical" evidence="6">
    <location>
        <begin position="120"/>
        <end position="141"/>
    </location>
</feature>
<feature type="transmembrane region" description="Helical" evidence="6">
    <location>
        <begin position="94"/>
        <end position="114"/>
    </location>
</feature>